<reference evidence="1" key="1">
    <citation type="submission" date="2023-06" db="EMBL/GenBank/DDBJ databases">
        <authorList>
            <person name="Zhang S."/>
        </authorList>
    </citation>
    <scope>NUCLEOTIDE SEQUENCE</scope>
    <source>
        <strain evidence="1">SG2303</strain>
    </source>
</reference>
<accession>A0ABT7XS08</accession>
<sequence length="90" mass="10451">MKNDRFYISGQVFSFLEIQEQFIAFILFTYLHHGNASLTLISGAFDAECRAKGYQEMTADLLNGHYFKRDGRIVDLLGDVVTLFQFFDFH</sequence>
<dbReference type="EMBL" id="JAUEDK010000037">
    <property type="protein sequence ID" value="MDN0076586.1"/>
    <property type="molecule type" value="Genomic_DNA"/>
</dbReference>
<proteinExistence type="predicted"/>
<protein>
    <submittedName>
        <fullName evidence="1">Uncharacterized protein</fullName>
    </submittedName>
</protein>
<evidence type="ECO:0000313" key="2">
    <source>
        <dbReference type="Proteomes" id="UP001168540"/>
    </source>
</evidence>
<comment type="caution">
    <text evidence="1">The sequence shown here is derived from an EMBL/GenBank/DDBJ whole genome shotgun (WGS) entry which is preliminary data.</text>
</comment>
<dbReference type="RefSeq" id="WP_289831239.1">
    <property type="nucleotide sequence ID" value="NZ_JAUEDK010000037.1"/>
</dbReference>
<dbReference type="Proteomes" id="UP001168540">
    <property type="component" value="Unassembled WGS sequence"/>
</dbReference>
<evidence type="ECO:0000313" key="1">
    <source>
        <dbReference type="EMBL" id="MDN0076586.1"/>
    </source>
</evidence>
<name>A0ABT7XS08_9NEIS</name>
<gene>
    <name evidence="1" type="ORF">QU481_17095</name>
</gene>
<organism evidence="1 2">
    <name type="scientific">Crenobacter oryzisoli</name>
    <dbReference type="NCBI Taxonomy" id="3056844"/>
    <lineage>
        <taxon>Bacteria</taxon>
        <taxon>Pseudomonadati</taxon>
        <taxon>Pseudomonadota</taxon>
        <taxon>Betaproteobacteria</taxon>
        <taxon>Neisseriales</taxon>
        <taxon>Neisseriaceae</taxon>
        <taxon>Crenobacter</taxon>
    </lineage>
</organism>
<keyword evidence="2" id="KW-1185">Reference proteome</keyword>